<feature type="chain" id="PRO_5046347797" evidence="2">
    <location>
        <begin position="27"/>
        <end position="263"/>
    </location>
</feature>
<evidence type="ECO:0000256" key="2">
    <source>
        <dbReference type="SAM" id="SignalP"/>
    </source>
</evidence>
<dbReference type="GeneID" id="89687249"/>
<dbReference type="PANTHER" id="PTHR35936:SF19">
    <property type="entry name" value="AMINO-ACID-BINDING PROTEIN YXEM-RELATED"/>
    <property type="match status" value="1"/>
</dbReference>
<dbReference type="Proteomes" id="UP000711178">
    <property type="component" value="Unassembled WGS sequence"/>
</dbReference>
<evidence type="ECO:0000313" key="4">
    <source>
        <dbReference type="EMBL" id="MBW8289746.1"/>
    </source>
</evidence>
<comment type="caution">
    <text evidence="4">The sequence shown here is derived from an EMBL/GenBank/DDBJ whole genome shotgun (WGS) entry which is preliminary data.</text>
</comment>
<dbReference type="InterPro" id="IPR001638">
    <property type="entry name" value="Solute-binding_3/MltF_N"/>
</dbReference>
<dbReference type="EMBL" id="JAHDTB010000022">
    <property type="protein sequence ID" value="MBW8289746.1"/>
    <property type="molecule type" value="Genomic_DNA"/>
</dbReference>
<dbReference type="PANTHER" id="PTHR35936">
    <property type="entry name" value="MEMBRANE-BOUND LYTIC MUREIN TRANSGLYCOSYLASE F"/>
    <property type="match status" value="1"/>
</dbReference>
<keyword evidence="5" id="KW-1185">Reference proteome</keyword>
<evidence type="ECO:0000313" key="5">
    <source>
        <dbReference type="Proteomes" id="UP000711178"/>
    </source>
</evidence>
<dbReference type="RefSeq" id="WP_043580833.1">
    <property type="nucleotide sequence ID" value="NZ_CP142381.1"/>
</dbReference>
<name>A0ABS7FI35_9NEIS</name>
<feature type="signal peptide" evidence="2">
    <location>
        <begin position="1"/>
        <end position="26"/>
    </location>
</feature>
<keyword evidence="1 2" id="KW-0732">Signal</keyword>
<feature type="domain" description="Solute-binding protein family 3/N-terminal" evidence="3">
    <location>
        <begin position="28"/>
        <end position="261"/>
    </location>
</feature>
<organism evidence="4 5">
    <name type="scientific">Chromobacterium subtsugae</name>
    <dbReference type="NCBI Taxonomy" id="251747"/>
    <lineage>
        <taxon>Bacteria</taxon>
        <taxon>Pseudomonadati</taxon>
        <taxon>Pseudomonadota</taxon>
        <taxon>Betaproteobacteria</taxon>
        <taxon>Neisseriales</taxon>
        <taxon>Chromobacteriaceae</taxon>
        <taxon>Chromobacterium</taxon>
    </lineage>
</organism>
<accession>A0ABS7FI35</accession>
<reference evidence="4 5" key="1">
    <citation type="submission" date="2021-05" db="EMBL/GenBank/DDBJ databases">
        <title>Draft Whole Genome Sequencing Of Biosensor Chromobacterium violaceum Strain CV026 Reveals A Regulatory RNA In Chromobacterium violaceum Phenotype Regulatory Network.</title>
        <authorList>
            <person name="Hong K.W."/>
            <person name="Chan K.G."/>
            <person name="Chang C.-Y."/>
        </authorList>
    </citation>
    <scope>NUCLEOTIDE SEQUENCE [LARGE SCALE GENOMIC DNA]</scope>
    <source>
        <strain evidence="4 5">ATCC 31532</strain>
    </source>
</reference>
<dbReference type="Pfam" id="PF00497">
    <property type="entry name" value="SBP_bac_3"/>
    <property type="match status" value="1"/>
</dbReference>
<sequence>MKTLSARLASLPVLTCALLLTAQAGAAELRVAFSSSRPPFSFHDDKLGDTGIEVDLMRAALERMGYAMKIMIVPNSRLRRAVAAGSADIASAVHERGPDGKGVYYSDDFIEYRNVAIGKQGRQLDIRSLLDLGGHSFAIWQNGWRDLGPVFQAIYQPDPSGRFRHNYHESASQENQCRMFWANRVELLIIDRAVFDWFRGKLAASLPTAEAVRYYDIFPRTTGYPAVFHDRALRDRFNLALRQLRQNGDYQRIERRYRSGERD</sequence>
<dbReference type="Gene3D" id="3.40.190.10">
    <property type="entry name" value="Periplasmic binding protein-like II"/>
    <property type="match status" value="2"/>
</dbReference>
<protein>
    <submittedName>
        <fullName evidence="4">Transporter substrate-binding domain-containing protein</fullName>
    </submittedName>
</protein>
<proteinExistence type="predicted"/>
<gene>
    <name evidence="4" type="ORF">KIF53_19095</name>
</gene>
<evidence type="ECO:0000259" key="3">
    <source>
        <dbReference type="SMART" id="SM00062"/>
    </source>
</evidence>
<evidence type="ECO:0000256" key="1">
    <source>
        <dbReference type="ARBA" id="ARBA00022729"/>
    </source>
</evidence>
<dbReference type="SMART" id="SM00062">
    <property type="entry name" value="PBPb"/>
    <property type="match status" value="1"/>
</dbReference>
<dbReference type="SUPFAM" id="SSF53850">
    <property type="entry name" value="Periplasmic binding protein-like II"/>
    <property type="match status" value="1"/>
</dbReference>